<dbReference type="Pfam" id="PF00201">
    <property type="entry name" value="UDPGT"/>
    <property type="match status" value="1"/>
</dbReference>
<dbReference type="OrthoDB" id="5835829at2759"/>
<dbReference type="PANTHER" id="PTHR48047">
    <property type="entry name" value="GLYCOSYLTRANSFERASE"/>
    <property type="match status" value="1"/>
</dbReference>
<organism evidence="3 4">
    <name type="scientific">Calocera viscosa (strain TUFC12733)</name>
    <dbReference type="NCBI Taxonomy" id="1330018"/>
    <lineage>
        <taxon>Eukaryota</taxon>
        <taxon>Fungi</taxon>
        <taxon>Dikarya</taxon>
        <taxon>Basidiomycota</taxon>
        <taxon>Agaricomycotina</taxon>
        <taxon>Dacrymycetes</taxon>
        <taxon>Dacrymycetales</taxon>
        <taxon>Dacrymycetaceae</taxon>
        <taxon>Calocera</taxon>
    </lineage>
</organism>
<evidence type="ECO:0000256" key="1">
    <source>
        <dbReference type="ARBA" id="ARBA00009995"/>
    </source>
</evidence>
<evidence type="ECO:0000313" key="4">
    <source>
        <dbReference type="Proteomes" id="UP000076738"/>
    </source>
</evidence>
<comment type="similarity">
    <text evidence="1">Belongs to the UDP-glycosyltransferase family.</text>
</comment>
<dbReference type="Proteomes" id="UP000076738">
    <property type="component" value="Unassembled WGS sequence"/>
</dbReference>
<dbReference type="GO" id="GO:0035251">
    <property type="term" value="F:UDP-glucosyltransferase activity"/>
    <property type="evidence" value="ECO:0007669"/>
    <property type="project" value="TreeGrafter"/>
</dbReference>
<keyword evidence="4" id="KW-1185">Reference proteome</keyword>
<dbReference type="PANTHER" id="PTHR48047:SF107">
    <property type="entry name" value="UDP-GLYCOSYLTRANSFERASE 92A1-LIKE"/>
    <property type="match status" value="1"/>
</dbReference>
<name>A0A167PPT8_CALVF</name>
<evidence type="ECO:0000313" key="3">
    <source>
        <dbReference type="EMBL" id="KZO99012.1"/>
    </source>
</evidence>
<sequence length="557" mass="60880">MVRHIVLLSFVAWGHMRPECNLAVNLARKFSDLTISFFADADFQAKAQDEIARISREGKGSKDLLSRIRVIAAGHALPGVGSQLGSDGPTLDPRVNRTPMPECSQEVVNVFDKLMTGEEFKDDNDITWGAVLQSPSLVISDLFMGDAVVPLKEKYGLRTYVYWIASAAAFTRWYGPVAHGGIAEGYIDFCHAIEADETRSKGRSYAQIAKDTYAHSGRYPDDIVQIKGLKPCYEWEDYPQECWLPGIYSDISVGYPLILASDGVILPTLLELEPDGVEDVKDWYGAGSKREVYCLGPQLPSSYLDATTGSLAHPSETSTKEVTISYVQTDGDSSTAIDPAIEFLNSALAKFGPNSALYVSFGSLFVPTPAHLQYFFECLLEVETAIPFVFGATSPLLALPEGLRKRIENSGRGLIVPWAPQQTVLLHPATGWIVSHCGAGGTFESLAQGIPIVAWPIASDQPQNARWMSEVLDTAFELLQVRVGLGQKTAYRGGGTQIVGTEEAIKKEMLGVLTACRAEEGERKRANTRYIKQIIAKGRRAGGQVEQHLEILDNSIA</sequence>
<evidence type="ECO:0000256" key="2">
    <source>
        <dbReference type="ARBA" id="ARBA00022679"/>
    </source>
</evidence>
<proteinExistence type="inferred from homology"/>
<dbReference type="EMBL" id="KV417273">
    <property type="protein sequence ID" value="KZO99012.1"/>
    <property type="molecule type" value="Genomic_DNA"/>
</dbReference>
<dbReference type="SUPFAM" id="SSF53756">
    <property type="entry name" value="UDP-Glycosyltransferase/glycogen phosphorylase"/>
    <property type="match status" value="1"/>
</dbReference>
<dbReference type="Gene3D" id="3.40.50.2000">
    <property type="entry name" value="Glycogen Phosphorylase B"/>
    <property type="match status" value="2"/>
</dbReference>
<accession>A0A167PPT8</accession>
<dbReference type="AlphaFoldDB" id="A0A167PPT8"/>
<keyword evidence="2 3" id="KW-0808">Transferase</keyword>
<dbReference type="InterPro" id="IPR002213">
    <property type="entry name" value="UDP_glucos_trans"/>
</dbReference>
<reference evidence="3 4" key="1">
    <citation type="journal article" date="2016" name="Mol. Biol. Evol.">
        <title>Comparative Genomics of Early-Diverging Mushroom-Forming Fungi Provides Insights into the Origins of Lignocellulose Decay Capabilities.</title>
        <authorList>
            <person name="Nagy L.G."/>
            <person name="Riley R."/>
            <person name="Tritt A."/>
            <person name="Adam C."/>
            <person name="Daum C."/>
            <person name="Floudas D."/>
            <person name="Sun H."/>
            <person name="Yadav J.S."/>
            <person name="Pangilinan J."/>
            <person name="Larsson K.H."/>
            <person name="Matsuura K."/>
            <person name="Barry K."/>
            <person name="Labutti K."/>
            <person name="Kuo R."/>
            <person name="Ohm R.A."/>
            <person name="Bhattacharya S.S."/>
            <person name="Shirouzu T."/>
            <person name="Yoshinaga Y."/>
            <person name="Martin F.M."/>
            <person name="Grigoriev I.V."/>
            <person name="Hibbett D.S."/>
        </authorList>
    </citation>
    <scope>NUCLEOTIDE SEQUENCE [LARGE SCALE GENOMIC DNA]</scope>
    <source>
        <strain evidence="3 4">TUFC12733</strain>
    </source>
</reference>
<protein>
    <submittedName>
        <fullName evidence="3">Glycosyltransferase family 1 protein</fullName>
    </submittedName>
</protein>
<gene>
    <name evidence="3" type="ORF">CALVIDRAFT_561428</name>
</gene>